<dbReference type="Pfam" id="PF25037">
    <property type="entry name" value="VPS13_C"/>
    <property type="match status" value="1"/>
</dbReference>
<dbReference type="Pfam" id="PF12624">
    <property type="entry name" value="VPS13_N"/>
    <property type="match status" value="1"/>
</dbReference>
<dbReference type="InterPro" id="IPR026847">
    <property type="entry name" value="VPS13"/>
</dbReference>
<dbReference type="GO" id="GO:0006623">
    <property type="term" value="P:protein targeting to vacuole"/>
    <property type="evidence" value="ECO:0007669"/>
    <property type="project" value="TreeGrafter"/>
</dbReference>
<dbReference type="VEuPathDB" id="FungiDB:CJJ07_000852"/>
<dbReference type="PIRSF" id="PIRSF037235">
    <property type="entry name" value="VPS13_fungi"/>
    <property type="match status" value="1"/>
</dbReference>
<feature type="domain" description="Chorein N-terminal" evidence="5">
    <location>
        <begin position="1"/>
        <end position="843"/>
    </location>
</feature>
<evidence type="ECO:0000256" key="2">
    <source>
        <dbReference type="ARBA" id="ARBA00022448"/>
    </source>
</evidence>
<gene>
    <name evidence="9" type="ORF">QG37_01884</name>
</gene>
<comment type="caution">
    <text evidence="9">The sequence shown here is derived from an EMBL/GenBank/DDBJ whole genome shotgun (WGS) entry which is preliminary data.</text>
</comment>
<keyword evidence="3 4" id="KW-0445">Lipid transport</keyword>
<feature type="domain" description="Vacuolar protein sorting-associated protein 13 VPS13 adaptor binding" evidence="7">
    <location>
        <begin position="1898"/>
        <end position="2463"/>
    </location>
</feature>
<dbReference type="PANTHER" id="PTHR16166:SF93">
    <property type="entry name" value="INTERMEMBRANE LIPID TRANSFER PROTEIN VPS13"/>
    <property type="match status" value="1"/>
</dbReference>
<accession>A0A0L0P4S6</accession>
<dbReference type="InterPro" id="IPR009543">
    <property type="entry name" value="VPS13_VAB"/>
</dbReference>
<dbReference type="GO" id="GO:0007005">
    <property type="term" value="P:mitochondrion organization"/>
    <property type="evidence" value="ECO:0007669"/>
    <property type="project" value="TreeGrafter"/>
</dbReference>
<evidence type="ECO:0000313" key="10">
    <source>
        <dbReference type="Proteomes" id="UP000037122"/>
    </source>
</evidence>
<feature type="domain" description="VPS13-like middle region" evidence="6">
    <location>
        <begin position="1061"/>
        <end position="1832"/>
    </location>
</feature>
<comment type="similarity">
    <text evidence="1 4">Belongs to the VPS13 family.</text>
</comment>
<dbReference type="GO" id="GO:0005794">
    <property type="term" value="C:Golgi apparatus"/>
    <property type="evidence" value="ECO:0007669"/>
    <property type="project" value="UniProtKB-UniRule"/>
</dbReference>
<dbReference type="VEuPathDB" id="FungiDB:B9J08_003354"/>
<evidence type="ECO:0000259" key="6">
    <source>
        <dbReference type="Pfam" id="PF25033"/>
    </source>
</evidence>
<reference evidence="10" key="1">
    <citation type="journal article" date="2015" name="BMC Genomics">
        <title>Draft genome of a commonly misdiagnosed multidrug resistant pathogen Candida auris.</title>
        <authorList>
            <person name="Chatterjee S."/>
            <person name="Alampalli S.V."/>
            <person name="Nageshan R.K."/>
            <person name="Chettiar S.T."/>
            <person name="Joshi S."/>
            <person name="Tatu U.S."/>
        </authorList>
    </citation>
    <scope>NUCLEOTIDE SEQUENCE [LARGE SCALE GENOMIC DNA]</scope>
    <source>
        <strain evidence="10">6684</strain>
    </source>
</reference>
<dbReference type="VEuPathDB" id="FungiDB:CJJ09_000751"/>
<dbReference type="GO" id="GO:0006869">
    <property type="term" value="P:lipid transport"/>
    <property type="evidence" value="ECO:0007669"/>
    <property type="project" value="UniProtKB-KW"/>
</dbReference>
<evidence type="ECO:0000259" key="5">
    <source>
        <dbReference type="Pfam" id="PF12624"/>
    </source>
</evidence>
<comment type="function">
    <text evidence="4">Mediates the transfer of lipids between membranes at organelle contact sites. May play a role in mitochondrial lipid homeostasis.</text>
</comment>
<keyword evidence="4" id="KW-0333">Golgi apparatus</keyword>
<dbReference type="PANTHER" id="PTHR16166">
    <property type="entry name" value="VACUOLAR PROTEIN SORTING-ASSOCIATED PROTEIN VPS13"/>
    <property type="match status" value="1"/>
</dbReference>
<dbReference type="VEuPathDB" id="FungiDB:CJI97_003429"/>
<dbReference type="GO" id="GO:0045324">
    <property type="term" value="P:late endosome to vacuole transport"/>
    <property type="evidence" value="ECO:0007669"/>
    <property type="project" value="UniProtKB-UniRule"/>
</dbReference>
<feature type="domain" description="Intermembrane lipid transfer protein VPS13-like C-terminal" evidence="8">
    <location>
        <begin position="2988"/>
        <end position="3092"/>
    </location>
</feature>
<evidence type="ECO:0000256" key="3">
    <source>
        <dbReference type="ARBA" id="ARBA00023055"/>
    </source>
</evidence>
<evidence type="ECO:0000259" key="8">
    <source>
        <dbReference type="Pfam" id="PF25037"/>
    </source>
</evidence>
<dbReference type="VEuPathDB" id="FungiDB:QG37_01884"/>
<keyword evidence="2 4" id="KW-0813">Transport</keyword>
<sequence length="3118" mass="351894">MFESVVATLLNRFLGSYIENFDTKQLNIGIWSGDVRLKNLRLKKESLDKFKLPVDVKFGHLGELTLQIPWSNLKGKPVKVIIEDVYLLASPIIINEFDPDEDAAREQKLKQEKLQDLEALQSALTSNMGAAGGKNEGASNESFTESLVTKIVDNLQVTIKHIHIRYEDEGVLTESPYALGLTLEELSAVSTDLNWNPSFISITQSLTRKLLMLKNFSCYMNTEMISILSENPDEVLAALKASFVSDSKQQHQHLLKPVSGEGRLTVYKTGATESHPHVNTELYFDEFGIEFDSSQYRDILWTASRLHWYQKTWKFRKYRPRVPVDEDPKQWFRYTIKSILGEIHERNYKWSWEYFKKRRDQRKRYIVLWKSKLLKKNLSEADNISFEKLEWDLPYEDIRFYRSLARSEIKKENLSAPPSTPQKSSGGGWISSWWYGNKAKETMEAPSEEGGLNVTLTDEQRKALYDTIDFNEDNMLRDAVSIPRDRTTVEVFMTVKKAGISLKPKKLGSNLAEVIVEGCQTQFYQRPDSFLANFQMQELKVEDGTSKTLYKHIVSVKHVHSDLHSSNESFFDASSSLDSNKANPFFKVSFENNPLDGSADSVLLAKLNSMTIFYNAFFIEEIIKFFKPPKIHLDTIGAIMNAAEATMEGLTTQTRLGLQYALEEHKTVNVKLDLQAPLIILPLDPTSWKSPVAILDAGHLSVTSNLVDKATIEEIKAKENYDNEDWGKLKTLMYDQFNLHLQDAQFLVGSTIKDTMEQLHAETSKQSAVMLNNLDIKLNLGISIIPEATNLARFKVGGEIPRIHVAMNDFQYKTVMKLIDTLIPDLDGLEGDDNSVFHAFGQGNDQYKLEDVEDPVNTLTNQRRSDNQQHMFEMDFMVGRVELSLSRCTNAITLEADPFLDLVGDTLNFAFYKTDNDMHLDMTLIDIDVIDHIENSGVAEFEKLISSRNFTETEAITRKKKELFKVDLTRTQRIVEFKGNEIEVFDLDVVVDMSAVKCVVSRMSYLSILNFMLNTFTDPNAEETPADTLKHNDYRDDSIAPQKINVKVNLDSIIVVLNEDDLKLATLQLSTANVRVFVLPEALEVNGSLGALSLHDESNQGSPRDSIFRNLISIEGDNLAEFTYKAFDPAANEEPFDSYIELVTGSSTINFAEDAFGKIINYLNRFAKMKAIYDKARDAAINQANQIDDANKMKINVLIRAPTVRLPKLIDASREDYDVIIAELGELYLKNDFISRDDLTYNVMNAGLRNTRVTSIFHLGDIVQKSQMVDNLDISFDIDYLEDFHENIPTFRIIGNLPELNFHLSEIQLNYLYNLQNKLGVVFTSPGEESSMEAIEADAQNANALMAHDTSMHRAKNAQKITNQPVNKPDLGSPPTSVSSNHIKFDVALRIPRISLTIYNRTAIVSNIDEKRLTSLALNDLRLNFVMKDDENFTSDLIVNAFTISDVRNNSKNKFTEVVPPVQGEKDQFKLNASTGSTGVGDKKTTTVMLTVEEPLVILALDFLFELQAFANKGLQLESILQDLVDDEDEEQRQRSIGECSSHEENVEPPNAITSSVGFSVNILKPSVILLADSTAADSEAFVFKIEQVLITSQNIISLAADSVGLFVKKMDDVEKRLRIIDDFSISFALDSRGSTDTSFLTNIQLSIDPLLMRLSLREIRLALRIANKASELYEEAMGTSVKSSEPEFSISDDFKRRLSQYAPSVVSRFSNESAKRRRRSISNEVIIKGEEFNASFGGARFVLIGDVHELPVLDANMKPFETKVLNWSTDLSAECHFEPYVNIYNYAKSTWEPLVEPWPVSVYAHKTLIPKPSIIVDVVSRTMAQITVSSRSVALLSQVFSSISPDGEGKSRDEIAPYIILNETGLDLEVWTDRGEELNRRVTLVKNNEKIPWAFEDWRVIREQLDTDNEKDNLGLRFLESSYEPVRRINAAGVGEQIFMLNPPIDDVHNRLAAEIVLGDDNVKTIILRSTFKVKNDSESDIIVKIADAKKGIDSEIRVAANEIRSLPINAVFWGSLKIKPHLETNFNWSNETLHWKDLMHHGSAISCSSIGSGASSTFYFQAEVKFDKEEPLARVYPHMTLVISAPLEIENLMPFDFNFRLYDKSSKKDWSGTVKKGQSTFVHVVTLEALLLMSVEPLNCGFEKSEFAIINSTKRSEFKRETLINTRSNAGRNVQLKMYYPKDKVKTNLKVAVYSPYIILNRTGQNLTVLDKASRFNVLESSKALNNLPHMFSFDRDGERLNRALVKISDSVWSAPISFDAIGQTIGLLVQLNNKQTEMNFGVSLGEGEGKYKLTKVVTFSPRYVIKNTLSEPLSLVENGSTKQLLLESGQLMPLYNLHRIDKKSIMLKFEKGGKGWSSPFAIDDIGQIYLKIQKEGQGQSLLKVNIMTENATIFILVENANNQWPYSIRNFTDNELYIYQANPNIDSNGEVVKRDSIYKPIYYKIPAKSVMPYAYDYPNAVVKELIIRVRGRERAINLAEIGNLKPFRLPATERDDQKILDLNVVADGPTQSLVISDYDPGMSLYKLRKAETNSTVNESKQQFEVDEVDDNYYTKIVARFEGIGVSLINTRCQELCYITLRGIELRYNESDLYQNVSAKLKWIQIDNQLYGGIFPIILYPTIVPKSGKEMNSHPSFSGSICKVKDESHGVVFIKYATVLLQEMTMELDEDFLFALLEFSKFPGASWNNLNEDKLCDDNLEIPEPTKLSDASDIYFEALHLQPTLTHLSFVRTERVNVEDRTSSQNTIMFFVNILTMAIGNINDAPINLNALFIENIRVPIPILLESIQKHYGQSFFYQLHKILGSADFLGNPVGLFNNISSGVLDIFYEPYQGFVINDRPQELGIGIAKGGLSFLKKSVFGFSDSFAKVTGSIAKGLSVATMDKAFQERRRLNQRRNKPKHALYGFSSGASSFFESISSGVTGIATAPAEGAATGGANGFFKGLGKGVVGLPTKTAIGLFDLASNVGEGIRNTTTVFDADGLEKVRLPRYVSHDEVIRPYSLREAQGQYWLKSIEGGRFFSDTYLAHLLLSGEEKAIVITFKRMILFSIDTLKVIWVANFDQVKAITLEPTGIHVKLKTKEGPFVPIPEKNNREFLYGKLRVAVDKFNQHAKVIQ</sequence>
<dbReference type="VEuPathDB" id="FungiDB:CJI96_0001891"/>
<dbReference type="Pfam" id="PF25036">
    <property type="entry name" value="VPS13_VAB"/>
    <property type="match status" value="1"/>
</dbReference>
<protein>
    <recommendedName>
        <fullName evidence="4">Vacuolar protein sorting-associated protein</fullName>
    </recommendedName>
</protein>
<dbReference type="Pfam" id="PF25033">
    <property type="entry name" value="VPS13_M"/>
    <property type="match status" value="1"/>
</dbReference>
<evidence type="ECO:0000259" key="7">
    <source>
        <dbReference type="Pfam" id="PF25036"/>
    </source>
</evidence>
<organism evidence="9 10">
    <name type="scientific">Candidozyma auris</name>
    <name type="common">Yeast</name>
    <name type="synonym">Candida auris</name>
    <dbReference type="NCBI Taxonomy" id="498019"/>
    <lineage>
        <taxon>Eukaryota</taxon>
        <taxon>Fungi</taxon>
        <taxon>Dikarya</taxon>
        <taxon>Ascomycota</taxon>
        <taxon>Saccharomycotina</taxon>
        <taxon>Pichiomycetes</taxon>
        <taxon>Metschnikowiaceae</taxon>
        <taxon>Candidozyma</taxon>
    </lineage>
</organism>
<proteinExistence type="inferred from homology"/>
<dbReference type="InterPro" id="IPR056748">
    <property type="entry name" value="VPS13-like_C"/>
</dbReference>
<name>A0A0L0P4S6_CANAR</name>
<dbReference type="InterPro" id="IPR056747">
    <property type="entry name" value="VPS13-like_M"/>
</dbReference>
<dbReference type="EMBL" id="LGST01000016">
    <property type="protein sequence ID" value="KNE01011.1"/>
    <property type="molecule type" value="Genomic_DNA"/>
</dbReference>
<dbReference type="GO" id="GO:0045053">
    <property type="term" value="P:protein retention in Golgi apparatus"/>
    <property type="evidence" value="ECO:0007669"/>
    <property type="project" value="UniProtKB-UniRule"/>
</dbReference>
<dbReference type="InterPro" id="IPR017148">
    <property type="entry name" value="VPS13_fungi"/>
</dbReference>
<evidence type="ECO:0000313" key="9">
    <source>
        <dbReference type="EMBL" id="KNE01011.1"/>
    </source>
</evidence>
<evidence type="ECO:0000256" key="4">
    <source>
        <dbReference type="PIRNR" id="PIRNR037235"/>
    </source>
</evidence>
<dbReference type="InterPro" id="IPR026854">
    <property type="entry name" value="VPS13_N"/>
</dbReference>
<dbReference type="Proteomes" id="UP000037122">
    <property type="component" value="Unassembled WGS sequence"/>
</dbReference>
<evidence type="ECO:0000256" key="1">
    <source>
        <dbReference type="ARBA" id="ARBA00006545"/>
    </source>
</evidence>